<proteinExistence type="predicted"/>
<dbReference type="EMBL" id="SRYA01000002">
    <property type="protein sequence ID" value="TGY98105.1"/>
    <property type="molecule type" value="Genomic_DNA"/>
</dbReference>
<protein>
    <submittedName>
        <fullName evidence="1">NAD(P)H-hydrate dehydratase</fullName>
    </submittedName>
</protein>
<dbReference type="Proteomes" id="UP000304953">
    <property type="component" value="Unassembled WGS sequence"/>
</dbReference>
<sequence length="545" mass="58827">MKILVNSRQMKQCDKNTIERFGVPSLVLMERAALSTAEEIDRYFQVNQGQGTVLSPAKKTDRFFQVSQQQGTALTTVEEPGRQLCKNHRKKLSVLAVCGFGNNGGDGLAIGRLLWQRGYEVTIVMPSESGKLSEETKIQKEILCNYGLEITDSMPEGEFDVVIDALFGIGLTRNLEGAYREYITEMNEKSGLKVAADIPSGIHADTGEVMGVGFRADVTVTFAFAKPGLLLYPGAEYAGKVLVKDIGIDACSFLEAKPNLFAAESEDLMRIPRRKNHSNKGSYGKVLTAAGHKNMAGAAFLSGKASYLTGAGLVRIFTEEQNRVILQELLPEAILTTWEGTEVLEETLSEALFWGTVIAVGPGLGTEKNAGKIIELILKKAKVPVILDADGLNVISDHLKWLKEAAAPVIVTPHLGEMARLTKKSISDIQKNLLQAAQEFAEEYQVICILKDAGTITALPDGRAYINTSGNHGMATAGSGDVLTGILAGLVAQGMAPWEAAFTGVYLHGAAAEKQVQQTGTYGMMARDILDGIKMVLKEKEGISQ</sequence>
<organism evidence="1 2">
    <name type="scientific">Petralouisia muris</name>
    <dbReference type="NCBI Taxonomy" id="3032872"/>
    <lineage>
        <taxon>Bacteria</taxon>
        <taxon>Bacillati</taxon>
        <taxon>Bacillota</taxon>
        <taxon>Clostridia</taxon>
        <taxon>Lachnospirales</taxon>
        <taxon>Lachnospiraceae</taxon>
        <taxon>Petralouisia</taxon>
    </lineage>
</organism>
<reference evidence="1" key="1">
    <citation type="submission" date="2019-04" db="EMBL/GenBank/DDBJ databases">
        <title>Microbes associate with the intestines of laboratory mice.</title>
        <authorList>
            <person name="Navarre W."/>
            <person name="Wong E."/>
            <person name="Huang K."/>
            <person name="Tropini C."/>
            <person name="Ng K."/>
            <person name="Yu B."/>
        </authorList>
    </citation>
    <scope>NUCLEOTIDE SEQUENCE</scope>
    <source>
        <strain evidence="1">NM01_1-7b</strain>
    </source>
</reference>
<evidence type="ECO:0000313" key="1">
    <source>
        <dbReference type="EMBL" id="TGY98105.1"/>
    </source>
</evidence>
<comment type="caution">
    <text evidence="1">The sequence shown here is derived from an EMBL/GenBank/DDBJ whole genome shotgun (WGS) entry which is preliminary data.</text>
</comment>
<keyword evidence="2" id="KW-1185">Reference proteome</keyword>
<name>A0AC61S2E1_9FIRM</name>
<gene>
    <name evidence="1" type="ORF">E5329_01480</name>
</gene>
<accession>A0AC61S2E1</accession>
<evidence type="ECO:0000313" key="2">
    <source>
        <dbReference type="Proteomes" id="UP000304953"/>
    </source>
</evidence>